<dbReference type="GeneTree" id="ENSGT01120000273682"/>
<evidence type="ECO:0000313" key="7">
    <source>
        <dbReference type="Proteomes" id="UP000264800"/>
    </source>
</evidence>
<dbReference type="SUPFAM" id="SSF48726">
    <property type="entry name" value="Immunoglobulin"/>
    <property type="match status" value="1"/>
</dbReference>
<keyword evidence="4" id="KW-0812">Transmembrane</keyword>
<name>A0A3Q2ZIS8_KRYMA</name>
<keyword evidence="3" id="KW-0393">Immunoglobulin domain</keyword>
<dbReference type="Proteomes" id="UP000264800">
    <property type="component" value="Unplaced"/>
</dbReference>
<dbReference type="GO" id="GO:0009897">
    <property type="term" value="C:external side of plasma membrane"/>
    <property type="evidence" value="ECO:0007669"/>
    <property type="project" value="TreeGrafter"/>
</dbReference>
<keyword evidence="4" id="KW-1133">Transmembrane helix</keyword>
<evidence type="ECO:0000256" key="1">
    <source>
        <dbReference type="ARBA" id="ARBA00004370"/>
    </source>
</evidence>
<evidence type="ECO:0000256" key="2">
    <source>
        <dbReference type="ARBA" id="ARBA00023136"/>
    </source>
</evidence>
<reference evidence="6" key="2">
    <citation type="submission" date="2025-09" db="UniProtKB">
        <authorList>
            <consortium name="Ensembl"/>
        </authorList>
    </citation>
    <scope>IDENTIFICATION</scope>
</reference>
<dbReference type="InterPro" id="IPR013783">
    <property type="entry name" value="Ig-like_fold"/>
</dbReference>
<keyword evidence="7" id="KW-1185">Reference proteome</keyword>
<proteinExistence type="predicted"/>
<dbReference type="GO" id="GO:0001817">
    <property type="term" value="P:regulation of cytokine production"/>
    <property type="evidence" value="ECO:0007669"/>
    <property type="project" value="TreeGrafter"/>
</dbReference>
<organism evidence="6 7">
    <name type="scientific">Kryptolebias marmoratus</name>
    <name type="common">Mangrove killifish</name>
    <name type="synonym">Rivulus marmoratus</name>
    <dbReference type="NCBI Taxonomy" id="37003"/>
    <lineage>
        <taxon>Eukaryota</taxon>
        <taxon>Metazoa</taxon>
        <taxon>Chordata</taxon>
        <taxon>Craniata</taxon>
        <taxon>Vertebrata</taxon>
        <taxon>Euteleostomi</taxon>
        <taxon>Actinopterygii</taxon>
        <taxon>Neopterygii</taxon>
        <taxon>Teleostei</taxon>
        <taxon>Neoteleostei</taxon>
        <taxon>Acanthomorphata</taxon>
        <taxon>Ovalentaria</taxon>
        <taxon>Atherinomorphae</taxon>
        <taxon>Cyprinodontiformes</taxon>
        <taxon>Rivulidae</taxon>
        <taxon>Kryptolebias</taxon>
    </lineage>
</organism>
<evidence type="ECO:0000256" key="3">
    <source>
        <dbReference type="ARBA" id="ARBA00023319"/>
    </source>
</evidence>
<reference evidence="6" key="1">
    <citation type="submission" date="2025-08" db="UniProtKB">
        <authorList>
            <consortium name="Ensembl"/>
        </authorList>
    </citation>
    <scope>IDENTIFICATION</scope>
</reference>
<evidence type="ECO:0000256" key="5">
    <source>
        <dbReference type="SAM" id="SignalP"/>
    </source>
</evidence>
<feature type="signal peptide" evidence="5">
    <location>
        <begin position="1"/>
        <end position="15"/>
    </location>
</feature>
<dbReference type="Gene3D" id="2.60.40.10">
    <property type="entry name" value="Immunoglobulins"/>
    <property type="match status" value="1"/>
</dbReference>
<evidence type="ECO:0000256" key="4">
    <source>
        <dbReference type="SAM" id="Phobius"/>
    </source>
</evidence>
<dbReference type="Ensembl" id="ENSKMAT00000002743.1">
    <property type="protein sequence ID" value="ENSKMAP00000002690.1"/>
    <property type="gene ID" value="ENSKMAG00000002065.1"/>
</dbReference>
<dbReference type="InterPro" id="IPR036179">
    <property type="entry name" value="Ig-like_dom_sf"/>
</dbReference>
<dbReference type="PANTHER" id="PTHR24100">
    <property type="entry name" value="BUTYROPHILIN"/>
    <property type="match status" value="1"/>
</dbReference>
<feature type="chain" id="PRO_5018776410" description="Ig-like domain-containing protein" evidence="5">
    <location>
        <begin position="16"/>
        <end position="241"/>
    </location>
</feature>
<keyword evidence="5" id="KW-0732">Signal</keyword>
<evidence type="ECO:0000313" key="6">
    <source>
        <dbReference type="Ensembl" id="ENSKMAP00000002690.1"/>
    </source>
</evidence>
<comment type="subcellular location">
    <subcellularLocation>
        <location evidence="1">Membrane</location>
    </subcellularLocation>
</comment>
<dbReference type="InterPro" id="IPR050504">
    <property type="entry name" value="IgSF_BTN/MOG"/>
</dbReference>
<feature type="transmembrane region" description="Helical" evidence="4">
    <location>
        <begin position="147"/>
        <end position="168"/>
    </location>
</feature>
<sequence length="241" mass="28653">MFFCLFLSLFCSVVCFVDFLSDKIPLSVQLIFFSVLLSVQQVEVKEGAESVLLPFRTTPELPEEARVVWWDRKDRKVHVFENGSDRPEEQNRFYRNRTEMKKNLLRTGDLSLTLRHPTDGEKGEFRCLVYKDGTILRMKKVHLKVEGLFVVYCCFVFISPYVLCLVWFRLCFVFCSKLRIQFDPRFLHRLLFWCLQKPLLQICLHKSSKVKRHPGLDVLKTPKKWTDRGCICLYKRDKNLR</sequence>
<dbReference type="OMA" id="HQKEHAL"/>
<dbReference type="PANTHER" id="PTHR24100:SF151">
    <property type="entry name" value="ICOS LIGAND"/>
    <property type="match status" value="1"/>
</dbReference>
<dbReference type="GO" id="GO:0050852">
    <property type="term" value="P:T cell receptor signaling pathway"/>
    <property type="evidence" value="ECO:0007669"/>
    <property type="project" value="TreeGrafter"/>
</dbReference>
<dbReference type="AlphaFoldDB" id="A0A3Q2ZIS8"/>
<accession>A0A3Q2ZIS8</accession>
<dbReference type="GO" id="GO:0005102">
    <property type="term" value="F:signaling receptor binding"/>
    <property type="evidence" value="ECO:0007669"/>
    <property type="project" value="TreeGrafter"/>
</dbReference>
<evidence type="ECO:0008006" key="8">
    <source>
        <dbReference type="Google" id="ProtNLM"/>
    </source>
</evidence>
<protein>
    <recommendedName>
        <fullName evidence="8">Ig-like domain-containing protein</fullName>
    </recommendedName>
</protein>
<keyword evidence="2 4" id="KW-0472">Membrane</keyword>